<comment type="caution">
    <text evidence="11">The sequence shown here is derived from an EMBL/GenBank/DDBJ whole genome shotgun (WGS) entry which is preliminary data.</text>
</comment>
<evidence type="ECO:0000313" key="12">
    <source>
        <dbReference type="Proteomes" id="UP000534388"/>
    </source>
</evidence>
<dbReference type="RefSeq" id="WP_182166247.1">
    <property type="nucleotide sequence ID" value="NZ_JACEZT010000017.1"/>
</dbReference>
<dbReference type="PANTHER" id="PTHR30040">
    <property type="entry name" value="THIAMINE BIOSYNTHESIS LIPOPROTEIN APBE"/>
    <property type="match status" value="1"/>
</dbReference>
<protein>
    <recommendedName>
        <fullName evidence="2">FAD:protein FMN transferase</fullName>
        <ecNumber evidence="1">2.7.1.180</ecNumber>
    </recommendedName>
    <alternativeName>
        <fullName evidence="8">Flavin transferase</fullName>
    </alternativeName>
</protein>
<feature type="binding site" evidence="10">
    <location>
        <position position="141"/>
    </location>
    <ligand>
        <name>Mg(2+)</name>
        <dbReference type="ChEBI" id="CHEBI:18420"/>
    </ligand>
</feature>
<dbReference type="EMBL" id="JACEZT010000017">
    <property type="protein sequence ID" value="MBA5639590.1"/>
    <property type="molecule type" value="Genomic_DNA"/>
</dbReference>
<dbReference type="Proteomes" id="UP000534388">
    <property type="component" value="Unassembled WGS sequence"/>
</dbReference>
<feature type="binding site" evidence="10">
    <location>
        <position position="249"/>
    </location>
    <ligand>
        <name>Mg(2+)</name>
        <dbReference type="ChEBI" id="CHEBI:18420"/>
    </ligand>
</feature>
<evidence type="ECO:0000256" key="4">
    <source>
        <dbReference type="ARBA" id="ARBA00022679"/>
    </source>
</evidence>
<keyword evidence="4 11" id="KW-0808">Transferase</keyword>
<dbReference type="InterPro" id="IPR003374">
    <property type="entry name" value="ApbE-like_sf"/>
</dbReference>
<keyword evidence="3" id="KW-0285">Flavoprotein</keyword>
<proteinExistence type="predicted"/>
<accession>A0A7W2EVZ6</accession>
<keyword evidence="6" id="KW-0274">FAD</keyword>
<evidence type="ECO:0000256" key="5">
    <source>
        <dbReference type="ARBA" id="ARBA00022723"/>
    </source>
</evidence>
<keyword evidence="5 10" id="KW-0479">Metal-binding</keyword>
<keyword evidence="12" id="KW-1185">Reference proteome</keyword>
<evidence type="ECO:0000313" key="11">
    <source>
        <dbReference type="EMBL" id="MBA5639590.1"/>
    </source>
</evidence>
<evidence type="ECO:0000256" key="9">
    <source>
        <dbReference type="ARBA" id="ARBA00048540"/>
    </source>
</evidence>
<dbReference type="EC" id="2.7.1.180" evidence="1"/>
<dbReference type="PIRSF" id="PIRSF006268">
    <property type="entry name" value="ApbE"/>
    <property type="match status" value="1"/>
</dbReference>
<gene>
    <name evidence="11" type="ORF">H3H37_21260</name>
</gene>
<evidence type="ECO:0000256" key="2">
    <source>
        <dbReference type="ARBA" id="ARBA00016337"/>
    </source>
</evidence>
<comment type="catalytic activity">
    <reaction evidence="9">
        <text>L-threonyl-[protein] + FAD = FMN-L-threonyl-[protein] + AMP + H(+)</text>
        <dbReference type="Rhea" id="RHEA:36847"/>
        <dbReference type="Rhea" id="RHEA-COMP:11060"/>
        <dbReference type="Rhea" id="RHEA-COMP:11061"/>
        <dbReference type="ChEBI" id="CHEBI:15378"/>
        <dbReference type="ChEBI" id="CHEBI:30013"/>
        <dbReference type="ChEBI" id="CHEBI:57692"/>
        <dbReference type="ChEBI" id="CHEBI:74257"/>
        <dbReference type="ChEBI" id="CHEBI:456215"/>
        <dbReference type="EC" id="2.7.1.180"/>
    </reaction>
</comment>
<dbReference type="GO" id="GO:0046872">
    <property type="term" value="F:metal ion binding"/>
    <property type="evidence" value="ECO:0007669"/>
    <property type="project" value="UniProtKB-KW"/>
</dbReference>
<keyword evidence="7 10" id="KW-0460">Magnesium</keyword>
<evidence type="ECO:0000256" key="1">
    <source>
        <dbReference type="ARBA" id="ARBA00011955"/>
    </source>
</evidence>
<dbReference type="GO" id="GO:0016740">
    <property type="term" value="F:transferase activity"/>
    <property type="evidence" value="ECO:0007669"/>
    <property type="project" value="UniProtKB-KW"/>
</dbReference>
<dbReference type="AlphaFoldDB" id="A0A7W2EVZ6"/>
<evidence type="ECO:0000256" key="6">
    <source>
        <dbReference type="ARBA" id="ARBA00022827"/>
    </source>
</evidence>
<dbReference type="Gene3D" id="3.10.520.10">
    <property type="entry name" value="ApbE-like domains"/>
    <property type="match status" value="1"/>
</dbReference>
<dbReference type="PANTHER" id="PTHR30040:SF2">
    <property type="entry name" value="FAD:PROTEIN FMN TRANSFERASE"/>
    <property type="match status" value="1"/>
</dbReference>
<evidence type="ECO:0000256" key="7">
    <source>
        <dbReference type="ARBA" id="ARBA00022842"/>
    </source>
</evidence>
<evidence type="ECO:0000256" key="10">
    <source>
        <dbReference type="PIRSR" id="PIRSR006268-2"/>
    </source>
</evidence>
<sequence length="276" mass="29037">MIRRAQPWLGTMVEITVADAALAPDDAQQAVTQAFAQVALVHRLMSFHDSASDVARLNLAWASDTLAVHPHTWQVLHLAQQVADQSDGIFNIACAPRLVDWECLPAPQADLPAYRPGVTVLRCEANNMVRKAAPGWVDLGGIAKGYAVDLAIEALCAAGVTSACVNAGGDLRAIGDAPWPVTIRDPRALARAGARITIRNEALATSANYFTARQHAGRTISALVDGRDGMPITDGASVSVRAASCAVADALTKVVLASGDREHPALRAMNATALII</sequence>
<comment type="cofactor">
    <cofactor evidence="10">
        <name>Mg(2+)</name>
        <dbReference type="ChEBI" id="CHEBI:18420"/>
    </cofactor>
    <cofactor evidence="10">
        <name>Mn(2+)</name>
        <dbReference type="ChEBI" id="CHEBI:29035"/>
    </cofactor>
    <text evidence="10">Magnesium. Can also use manganese.</text>
</comment>
<name>A0A7W2EVZ6_9BURK</name>
<evidence type="ECO:0000256" key="8">
    <source>
        <dbReference type="ARBA" id="ARBA00031306"/>
    </source>
</evidence>
<dbReference type="InterPro" id="IPR024932">
    <property type="entry name" value="ApbE"/>
</dbReference>
<organism evidence="11 12">
    <name type="scientific">Rugamonas brunnea</name>
    <dbReference type="NCBI Taxonomy" id="2758569"/>
    <lineage>
        <taxon>Bacteria</taxon>
        <taxon>Pseudomonadati</taxon>
        <taxon>Pseudomonadota</taxon>
        <taxon>Betaproteobacteria</taxon>
        <taxon>Burkholderiales</taxon>
        <taxon>Oxalobacteraceae</taxon>
        <taxon>Telluria group</taxon>
        <taxon>Rugamonas</taxon>
    </lineage>
</organism>
<evidence type="ECO:0000256" key="3">
    <source>
        <dbReference type="ARBA" id="ARBA00022630"/>
    </source>
</evidence>
<dbReference type="SUPFAM" id="SSF143631">
    <property type="entry name" value="ApbE-like"/>
    <property type="match status" value="1"/>
</dbReference>
<dbReference type="Pfam" id="PF02424">
    <property type="entry name" value="ApbE"/>
    <property type="match status" value="1"/>
</dbReference>
<reference evidence="11 12" key="1">
    <citation type="submission" date="2020-07" db="EMBL/GenBank/DDBJ databases">
        <title>Novel species isolated from subtropical streams in China.</title>
        <authorList>
            <person name="Lu H."/>
        </authorList>
    </citation>
    <scope>NUCLEOTIDE SEQUENCE [LARGE SCALE GENOMIC DNA]</scope>
    <source>
        <strain evidence="11 12">LX20W</strain>
    </source>
</reference>